<keyword evidence="1" id="KW-0328">Glycosyltransferase</keyword>
<dbReference type="Pfam" id="PF13692">
    <property type="entry name" value="Glyco_trans_1_4"/>
    <property type="match status" value="1"/>
</dbReference>
<dbReference type="GO" id="GO:0016757">
    <property type="term" value="F:glycosyltransferase activity"/>
    <property type="evidence" value="ECO:0007669"/>
    <property type="project" value="UniProtKB-KW"/>
</dbReference>
<dbReference type="EC" id="2.4.1.-" evidence="1"/>
<dbReference type="AlphaFoldDB" id="A0A160TIE5"/>
<protein>
    <submittedName>
        <fullName evidence="1">Glycosyltransferase</fullName>
        <ecNumber evidence="1">2.4.1.-</ecNumber>
    </submittedName>
</protein>
<keyword evidence="1" id="KW-0808">Transferase</keyword>
<accession>A0A160TIE5</accession>
<dbReference type="Gene3D" id="3.40.50.2000">
    <property type="entry name" value="Glycogen Phosphorylase B"/>
    <property type="match status" value="1"/>
</dbReference>
<name>A0A160TIE5_9ZZZZ</name>
<dbReference type="EMBL" id="CZQE01000021">
    <property type="protein sequence ID" value="CUS43244.1"/>
    <property type="molecule type" value="Genomic_DNA"/>
</dbReference>
<gene>
    <name evidence="1" type="ORF">MGWOODY_Smn3598</name>
</gene>
<proteinExistence type="predicted"/>
<reference evidence="1" key="1">
    <citation type="submission" date="2015-10" db="EMBL/GenBank/DDBJ databases">
        <authorList>
            <person name="Gilbert D.G."/>
        </authorList>
    </citation>
    <scope>NUCLEOTIDE SEQUENCE</scope>
</reference>
<evidence type="ECO:0000313" key="1">
    <source>
        <dbReference type="EMBL" id="CUS43244.1"/>
    </source>
</evidence>
<sequence length="393" mass="41736">MSRHPAHCTLIGMPDPSTLLLVTLMDPDAPPGGRELLCRLNARVLGALFSDSLTVHRLTRTPGASLIDAMRGHPGGADPRETARILARIGDVSAGQVFVDGSSLGHVVAPIKRAFPHVRVVTFFHNVEARFFLGAVRAKRTVLSLRLLAANYAAERNAVRHSDAIICLSARDSAGLSRVYGRGADYISPIAIEDALPSPHSAALPGRERYLLFVGGAFYANRRGIEWFLREVAPRSPLPTMIVGQGMEALRAEFGASANIRIIGAVDDLAHCYASAWCAVAPIFEGSGMKTKVAEALMFGKRIIGTSEAFSGYAPAVAAAGWQAEDAAGFLAAIRDAAGADLPAFDPASRALYVAAHSFAAATNRMAKIMLPATDRSRTAAETMVREIVTPVS</sequence>
<organism evidence="1">
    <name type="scientific">hydrothermal vent metagenome</name>
    <dbReference type="NCBI Taxonomy" id="652676"/>
    <lineage>
        <taxon>unclassified sequences</taxon>
        <taxon>metagenomes</taxon>
        <taxon>ecological metagenomes</taxon>
    </lineage>
</organism>
<dbReference type="SUPFAM" id="SSF53756">
    <property type="entry name" value="UDP-Glycosyltransferase/glycogen phosphorylase"/>
    <property type="match status" value="1"/>
</dbReference>